<dbReference type="Proteomes" id="UP001050808">
    <property type="component" value="Unassembled WGS sequence"/>
</dbReference>
<evidence type="ECO:0000313" key="1">
    <source>
        <dbReference type="EMBL" id="GHI41561.1"/>
    </source>
</evidence>
<sequence>MQREARSRRFQLKIVEQHIVTLSTHTEPQQSWIVLDVDRTLMNTTAWYHACASPGLLLDEQGVQEFLSLNSRAYGPQPTLSDVEFRRRTLDLINASPLGPCTAQRMQDAGAAVAARLALYPEVAGYLRHLQYRQDPGPRILFLSAGYEPFIAGIVEGLLTRCLLNGLPYEVMGSTLEFEAGRCELGTVIDGDRKADAVRSLLGAGARIELLADDSYHDHELFDLVERAGGRTVRVEHEPGARSSRSWREFMASLPDVELQTRLTTGATNYALADVDGVFAGHGHTLANLPPADNGIGVGAMHQDLYLRALDGLCRTATGNPTERARLRELLLALIQSAGDRVLLRGRLFHLASPPYLFADTTTSRERWHEALDVSLDCLKILAEAGVLADWKALPRAQRWLVVGALDHLKNAATHALDVLIKANVADGAPNVLDEDVERLVESCHLAYWSTVFDAPQVAHVLGAEGWSTLRRAVDECTGPPFAMRELDDPRVIAVSALSLAQQLEQSGDWPVGVIDFPSGALDLGLAFRVIARLTRPDKPAVGVAHMAYSSKNAMRGLEEDGAPSFDHLMSRVPKHFQERVHEWLDGGGTVLLYDNNVTTFSTLAHVKRLLGRRAPARIRATVACVNYENIARHLRGAAAEPLCEGWEDVLDVRPVADYLTAFATWGTSAKTLALHRMYAALPAAAPHLPASLGDGQDWLFKVCRVHNAVDLAAVVRAGANAIGVHAVAPREPAYSPSQVRHMPILPLPADAMADLPLAHHETASVREMAAALPEGLVVVVVMEDVPTVCDWRRVRTELGLPASSALQLQCRVTAEEVGLLREEATGGLICAIGADQADFAAYFRFLDGLLDPATDHILVDSSAHQPDLITGARDMPGAAVSPPRPTGDWFPATSMRGNRVPVLVADDVPADVLLERCRSLRRQGVRVAGCDTQNSVEVPKPAQRYRLVGSADVQALVRKSPDLLARWTTALAHHKTSAERADTSK</sequence>
<keyword evidence="2" id="KW-1185">Reference proteome</keyword>
<reference evidence="1" key="1">
    <citation type="submission" date="2024-05" db="EMBL/GenBank/DDBJ databases">
        <title>Whole genome shotgun sequence of Streptomyces violascens NBRC 12920.</title>
        <authorList>
            <person name="Komaki H."/>
            <person name="Tamura T."/>
        </authorList>
    </citation>
    <scope>NUCLEOTIDE SEQUENCE</scope>
    <source>
        <strain evidence="1">NBRC 12920</strain>
    </source>
</reference>
<comment type="caution">
    <text evidence="1">The sequence shown here is derived from an EMBL/GenBank/DDBJ whole genome shotgun (WGS) entry which is preliminary data.</text>
</comment>
<dbReference type="InterPro" id="IPR023214">
    <property type="entry name" value="HAD_sf"/>
</dbReference>
<dbReference type="InterPro" id="IPR013785">
    <property type="entry name" value="Aldolase_TIM"/>
</dbReference>
<accession>A0ABQ3QWA1</accession>
<protein>
    <recommendedName>
        <fullName evidence="3">HAD family hydrolase</fullName>
    </recommendedName>
</protein>
<evidence type="ECO:0008006" key="3">
    <source>
        <dbReference type="Google" id="ProtNLM"/>
    </source>
</evidence>
<gene>
    <name evidence="1" type="ORF">Sviol_59690</name>
</gene>
<name>A0ABQ3QWA1_9ACTN</name>
<organism evidence="1 2">
    <name type="scientific">Streptomyces violascens</name>
    <dbReference type="NCBI Taxonomy" id="67381"/>
    <lineage>
        <taxon>Bacteria</taxon>
        <taxon>Bacillati</taxon>
        <taxon>Actinomycetota</taxon>
        <taxon>Actinomycetes</taxon>
        <taxon>Kitasatosporales</taxon>
        <taxon>Streptomycetaceae</taxon>
        <taxon>Streptomyces</taxon>
    </lineage>
</organism>
<proteinExistence type="predicted"/>
<evidence type="ECO:0000313" key="2">
    <source>
        <dbReference type="Proteomes" id="UP001050808"/>
    </source>
</evidence>
<dbReference type="Gene3D" id="3.40.50.1000">
    <property type="entry name" value="HAD superfamily/HAD-like"/>
    <property type="match status" value="1"/>
</dbReference>
<dbReference type="Gene3D" id="3.20.20.70">
    <property type="entry name" value="Aldolase class I"/>
    <property type="match status" value="1"/>
</dbReference>
<dbReference type="EMBL" id="BNDY01000017">
    <property type="protein sequence ID" value="GHI41561.1"/>
    <property type="molecule type" value="Genomic_DNA"/>
</dbReference>